<dbReference type="Gene3D" id="2.60.40.2700">
    <property type="match status" value="1"/>
</dbReference>
<dbReference type="EMBL" id="LR796743">
    <property type="protein sequence ID" value="CAB4163328.1"/>
    <property type="molecule type" value="Genomic_DNA"/>
</dbReference>
<sequence>MAGIGSFSQSTGRQTSALINAMNSLVAFAGFASPVLPPRFVPLAGDSAPAVPVNTVAPALDDSTPIVGQLLGASEGTWDNSPTSFAWLWYRDDVSIEVTTETYTVEVADIGCVLKRRTVATNATGDSEPVFSDSTSAILNNATTFTANGGDVMNGATINLDGGTSSVTIAATNGGSITTGPTGDTGLSVGDNTCTFTVTAADGETVLNASVTLHVLDYGLSEVTRMTAANPSHAAYLLLYKGVPASAEVERAFVINCGALPTIASWNFSGLASADFATGGYGKYVVMPRVAGTYIFWFDTGTESAPVGLYGVPVQVIIGSSANDVAIATAFASVTYWAGFTNTGSNEIAILTSVDSGATVVPPSIGDSAIALTIVQNGRDAAGAISGKTSIIVDVLSGGATEVRAALIDAINTEGGWTAEVAGSGYDFDVTDVVSEPRTDASNYGALAALSVTQQGRGPA</sequence>
<accession>A0A6J5P201</accession>
<name>A0A6J5P201_9CAUD</name>
<reference evidence="1" key="1">
    <citation type="submission" date="2020-04" db="EMBL/GenBank/DDBJ databases">
        <authorList>
            <person name="Chiriac C."/>
            <person name="Salcher M."/>
            <person name="Ghai R."/>
            <person name="Kavagutti S V."/>
        </authorList>
    </citation>
    <scope>NUCLEOTIDE SEQUENCE</scope>
</reference>
<proteinExistence type="predicted"/>
<evidence type="ECO:0000313" key="1">
    <source>
        <dbReference type="EMBL" id="CAB4163328.1"/>
    </source>
</evidence>
<gene>
    <name evidence="1" type="ORF">UFOVP813_14</name>
</gene>
<protein>
    <submittedName>
        <fullName evidence="1">Uncharacterized protein</fullName>
    </submittedName>
</protein>
<organism evidence="1">
    <name type="scientific">uncultured Caudovirales phage</name>
    <dbReference type="NCBI Taxonomy" id="2100421"/>
    <lineage>
        <taxon>Viruses</taxon>
        <taxon>Duplodnaviria</taxon>
        <taxon>Heunggongvirae</taxon>
        <taxon>Uroviricota</taxon>
        <taxon>Caudoviricetes</taxon>
        <taxon>Peduoviridae</taxon>
        <taxon>Maltschvirus</taxon>
        <taxon>Maltschvirus maltsch</taxon>
    </lineage>
</organism>